<proteinExistence type="predicted"/>
<gene>
    <name evidence="1" type="ORF">ATC70_008397</name>
</gene>
<keyword evidence="2" id="KW-1185">Reference proteome</keyword>
<dbReference type="Proteomes" id="UP001304243">
    <property type="component" value="Unassembled WGS sequence"/>
</dbReference>
<accession>A0AAN7HPY9</accession>
<dbReference type="Gene3D" id="3.80.10.10">
    <property type="entry name" value="Ribonuclease Inhibitor"/>
    <property type="match status" value="1"/>
</dbReference>
<dbReference type="SUPFAM" id="SSF52047">
    <property type="entry name" value="RNI-like"/>
    <property type="match status" value="1"/>
</dbReference>
<dbReference type="RefSeq" id="XP_064686930.1">
    <property type="nucleotide sequence ID" value="XM_064827646.1"/>
</dbReference>
<evidence type="ECO:0000313" key="2">
    <source>
        <dbReference type="Proteomes" id="UP001304243"/>
    </source>
</evidence>
<name>A0AAN7HPY9_9FUNG</name>
<dbReference type="GeneID" id="89952083"/>
<reference evidence="1 2" key="1">
    <citation type="submission" date="2022-11" db="EMBL/GenBank/DDBJ databases">
        <title>Mucor velutinosus strain NIH1002 WGS.</title>
        <authorList>
            <person name="Subramanian P."/>
            <person name="Mullikin J.C."/>
            <person name="Segre J.A."/>
            <person name="Zelazny A.M."/>
        </authorList>
    </citation>
    <scope>NUCLEOTIDE SEQUENCE [LARGE SCALE GENOMIC DNA]</scope>
    <source>
        <strain evidence="1 2">NIH1002</strain>
    </source>
</reference>
<evidence type="ECO:0000313" key="1">
    <source>
        <dbReference type="EMBL" id="KAK4520264.1"/>
    </source>
</evidence>
<dbReference type="InterPro" id="IPR032675">
    <property type="entry name" value="LRR_dom_sf"/>
</dbReference>
<dbReference type="EMBL" id="JASEJX010000011">
    <property type="protein sequence ID" value="KAK4520264.1"/>
    <property type="molecule type" value="Genomic_DNA"/>
</dbReference>
<sequence>MNKLPLEVALLVSNHLSHREKQEGALTCRSWCTWFRSNGLFEKVSLHAVTEDSADSHSQYLPLLRFFEGTYGKSVVVLSISVNTMKLEDFARLPHIFPNITTLHWVGDIPLNNSKDKQTFEMAVSKWRHIKTIDDGSNRHQISTALLKETSTATQLEDIKLVYPQDSNDCVEFNLEIPLHLASNAHSLTAVNAPFIICTLENNRDAFKQFTTLRLLNLDDRNEDGDDTAYDYQGDIDTDDRGYLSEEEHWRQNEAAELSALIPNVQHLEVTVNPLTFGAYNGVRWLGYFTRTFPNLVSFSFSYPDFMYPALSSTDLADDYLFMHNRWRLKKYSMQFDRISRPTLEVMEEYKVALEDLTVFVDGQSTDQFVFLKESSQTKSLKKLTINEREKYVFNGVYGHTMFQLMEQIPQLEVVEIDTFRGSLLQHNPTVIVSILNSAPQIKALKAPALMSQSSGENALVYQPCELVHLDISYCQFKLTVLGAQNINQTFRNILDKCPSLETFSTQVNAYKDEASTDTNIALVFSFTHQPDMKRIHIESLYETYFKFIVNGKATYYHQKHGDMRRPVPNVDETKVYIQIEARHASIIDTSVMSETP</sequence>
<comment type="caution">
    <text evidence="1">The sequence shown here is derived from an EMBL/GenBank/DDBJ whole genome shotgun (WGS) entry which is preliminary data.</text>
</comment>
<protein>
    <recommendedName>
        <fullName evidence="3">F-box domain-containing protein</fullName>
    </recommendedName>
</protein>
<dbReference type="AlphaFoldDB" id="A0AAN7HPY9"/>
<organism evidence="1 2">
    <name type="scientific">Mucor velutinosus</name>
    <dbReference type="NCBI Taxonomy" id="708070"/>
    <lineage>
        <taxon>Eukaryota</taxon>
        <taxon>Fungi</taxon>
        <taxon>Fungi incertae sedis</taxon>
        <taxon>Mucoromycota</taxon>
        <taxon>Mucoromycotina</taxon>
        <taxon>Mucoromycetes</taxon>
        <taxon>Mucorales</taxon>
        <taxon>Mucorineae</taxon>
        <taxon>Mucoraceae</taxon>
        <taxon>Mucor</taxon>
    </lineage>
</organism>
<evidence type="ECO:0008006" key="3">
    <source>
        <dbReference type="Google" id="ProtNLM"/>
    </source>
</evidence>